<organism evidence="1">
    <name type="scientific">viral metagenome</name>
    <dbReference type="NCBI Taxonomy" id="1070528"/>
    <lineage>
        <taxon>unclassified sequences</taxon>
        <taxon>metagenomes</taxon>
        <taxon>organismal metagenomes</taxon>
    </lineage>
</organism>
<dbReference type="EMBL" id="MN739358">
    <property type="protein sequence ID" value="QHT00767.1"/>
    <property type="molecule type" value="Genomic_DNA"/>
</dbReference>
<name>A0A6C0C8S7_9ZZZZ</name>
<evidence type="ECO:0000313" key="1">
    <source>
        <dbReference type="EMBL" id="QHT00767.1"/>
    </source>
</evidence>
<accession>A0A6C0C8S7</accession>
<reference evidence="1" key="1">
    <citation type="journal article" date="2020" name="Nature">
        <title>Giant virus diversity and host interactions through global metagenomics.</title>
        <authorList>
            <person name="Schulz F."/>
            <person name="Roux S."/>
            <person name="Paez-Espino D."/>
            <person name="Jungbluth S."/>
            <person name="Walsh D.A."/>
            <person name="Denef V.J."/>
            <person name="McMahon K.D."/>
            <person name="Konstantinidis K.T."/>
            <person name="Eloe-Fadrosh E.A."/>
            <person name="Kyrpides N.C."/>
            <person name="Woyke T."/>
        </authorList>
    </citation>
    <scope>NUCLEOTIDE SEQUENCE</scope>
    <source>
        <strain evidence="1">GVMAG-M-3300020192-26</strain>
    </source>
</reference>
<sequence>MNDFCTEKQTPFKINGVEYVMYNHILKTMEIFNVLTDCENDYVEIKWNISSETINMLLHVINDKKYELINSDNDLAHHLEIIRFVEYLGLEKNILKGIINNMFERSIIDYIDKCLDMDYDDNMMLIFDLYDDWYLAAKDYDIVKMFKIFIDKITSSHFPIKFREKVIKEIVSIDVPDCKKLIKMSRFIVNAVVDASCDLFDCQNDKYMIKENMNTYLDERGYNNIFQPDMKKVTEFLVDLIAELLLRRDITETPEKTKNQYATPNYCNVNDFCAEKQTRFKINNIEYVLYDHIIKEMSIFDTSQHDKILELEWDALPERINLAFHIINDKKFELVAPDGYQFKFLDIIKCMKYMGVSEDIMYKTIDYMTSDHIVSYIYMCKTIKYDDEMMYIFNNKDFSLYNGDRPIPKEFESLFDAIMIPHFPIEFQRKVIQKMIMNIQWHIYTNLDQPTIENETKKICTHVGLTNLDEITKKISQQIIDRFGVKRNYCKHDKEIKEIKANYLTTLLLNK</sequence>
<proteinExistence type="predicted"/>
<dbReference type="AlphaFoldDB" id="A0A6C0C8S7"/>
<protein>
    <submittedName>
        <fullName evidence="1">Uncharacterized protein</fullName>
    </submittedName>
</protein>